<keyword evidence="3" id="KW-1185">Reference proteome</keyword>
<feature type="region of interest" description="Disordered" evidence="1">
    <location>
        <begin position="1"/>
        <end position="47"/>
    </location>
</feature>
<name>A0A8K0PHI1_9PEZI</name>
<evidence type="ECO:0000256" key="1">
    <source>
        <dbReference type="SAM" id="MobiDB-lite"/>
    </source>
</evidence>
<dbReference type="AlphaFoldDB" id="A0A8K0PHI1"/>
<feature type="compositionally biased region" description="Basic and acidic residues" evidence="1">
    <location>
        <begin position="431"/>
        <end position="453"/>
    </location>
</feature>
<gene>
    <name evidence="2" type="ORF">KVT40_004435</name>
</gene>
<sequence length="460" mass="51355">MVWPFESTSSTPQPPKDQSSVPNTSSIPVKPYTPPASYRSTNDPDEELESNPFIAFRRFADDQLRHLAYGLSAVPALLSSLEERGSSCSSSRWSSDSFTDRASQPLAFMPQHFEPPLSPPTPASPEAIAHTRALLVQSRNALAAADVAPGKILELFRDPETAPPHPFDYFDEEANGPVWLSPEWFLKSRYSPLQCETDLHLHQHGSMWRAAFEDLMCATMGQEQRAREAWIGEREDQQLYGAWAQSGRDWMLGLMCRGVVPPLLPGLYRLPDRGVMDRVWKGLVKGEEEVGYAPARKDFWNLVREVGWFDGDEREEQLRAVERKADKKIAAVPETELDAYEQFLGKANGKTEAPASRSAAVAAPRREPVPQQIKEESVSKSKILSTLSTTEKTTLPNGTVTTKVVLKKRFADGSEQLVESVSTTHPSGVEESWRGYDGKTVEGPKDKKKEAPKKNGWFWG</sequence>
<feature type="compositionally biased region" description="Basic and acidic residues" evidence="1">
    <location>
        <begin position="364"/>
        <end position="377"/>
    </location>
</feature>
<feature type="compositionally biased region" description="Low complexity" evidence="1">
    <location>
        <begin position="352"/>
        <end position="363"/>
    </location>
</feature>
<dbReference type="Proteomes" id="UP000809789">
    <property type="component" value="Unassembled WGS sequence"/>
</dbReference>
<dbReference type="OrthoDB" id="4586300at2759"/>
<feature type="region of interest" description="Disordered" evidence="1">
    <location>
        <begin position="349"/>
        <end position="377"/>
    </location>
</feature>
<evidence type="ECO:0000313" key="2">
    <source>
        <dbReference type="EMBL" id="KAG8628562.1"/>
    </source>
</evidence>
<protein>
    <submittedName>
        <fullName evidence="2">Uncharacterized protein</fullName>
    </submittedName>
</protein>
<feature type="compositionally biased region" description="Polar residues" evidence="1">
    <location>
        <begin position="417"/>
        <end position="426"/>
    </location>
</feature>
<evidence type="ECO:0000313" key="3">
    <source>
        <dbReference type="Proteomes" id="UP000809789"/>
    </source>
</evidence>
<accession>A0A8K0PHI1</accession>
<reference evidence="2" key="1">
    <citation type="submission" date="2021-07" db="EMBL/GenBank/DDBJ databases">
        <title>Elsinoe batatas strain:CRI-CJ2 Genome sequencing and assembly.</title>
        <authorList>
            <person name="Huang L."/>
        </authorList>
    </citation>
    <scope>NUCLEOTIDE SEQUENCE</scope>
    <source>
        <strain evidence="2">CRI-CJ2</strain>
    </source>
</reference>
<organism evidence="2 3">
    <name type="scientific">Elsinoe batatas</name>
    <dbReference type="NCBI Taxonomy" id="2601811"/>
    <lineage>
        <taxon>Eukaryota</taxon>
        <taxon>Fungi</taxon>
        <taxon>Dikarya</taxon>
        <taxon>Ascomycota</taxon>
        <taxon>Pezizomycotina</taxon>
        <taxon>Dothideomycetes</taxon>
        <taxon>Dothideomycetidae</taxon>
        <taxon>Myriangiales</taxon>
        <taxon>Elsinoaceae</taxon>
        <taxon>Elsinoe</taxon>
    </lineage>
</organism>
<feature type="compositionally biased region" description="Polar residues" evidence="1">
    <location>
        <begin position="1"/>
        <end position="27"/>
    </location>
</feature>
<proteinExistence type="predicted"/>
<comment type="caution">
    <text evidence="2">The sequence shown here is derived from an EMBL/GenBank/DDBJ whole genome shotgun (WGS) entry which is preliminary data.</text>
</comment>
<dbReference type="EMBL" id="JAESVG020000004">
    <property type="protein sequence ID" value="KAG8628562.1"/>
    <property type="molecule type" value="Genomic_DNA"/>
</dbReference>
<feature type="region of interest" description="Disordered" evidence="1">
    <location>
        <begin position="417"/>
        <end position="460"/>
    </location>
</feature>